<feature type="compositionally biased region" description="Gly residues" evidence="5">
    <location>
        <begin position="526"/>
        <end position="544"/>
    </location>
</feature>
<reference evidence="8" key="1">
    <citation type="submission" date="2016-10" db="EMBL/GenBank/DDBJ databases">
        <authorList>
            <person name="Varghese N."/>
            <person name="Submissions S."/>
        </authorList>
    </citation>
    <scope>NUCLEOTIDE SEQUENCE [LARGE SCALE GENOMIC DNA]</scope>
    <source>
        <strain evidence="8">XBD1002</strain>
    </source>
</reference>
<dbReference type="OrthoDB" id="361766at2"/>
<sequence>MDHAFTGWIDVPVVQAIEYFSGVMATFYKWGSHYAVAIGTIGLCWSAFKLANSRFTVKDFWWDTLYKWVLFILFMSIYPVATMSMQALGNRVGIDAGSGKQAIIDSLTSMKNSIEFDIQVGYQLESELNKELGNITAKTETITFDTDFGDSNTYDEFIDRYYDEVKNSTFNSKSAKKAALEKINEYREKNKYHSLFSKRTLKAIKDILVEKLPDGSDGDNLLPEYVDLNIWLKDAKGNDSYYISPGAIMRVAVLGCQILWEKNQIAYAIDMDEISESDVNFMKKGFGKITASFAHVPTMIMTMFCCMVLVFCAIFACIQYLMTILEYTIVVGIGAFFIPFILFDGTKELPKKLVPVFMGFLIKTVVITICMFFVFYLFIQETVDIMTDNGGMNWVSFVTIIFTCVIGFVLTQNAPKIAQTLMTGQPQLSMGELVTAAGTLAMGTFKGAKAAGHVTQEGSRKVAQGAVNAHGTAAKLNSARKAASSSAKDLGASVAQQRMAGAKGMFAAASTDLKDKVRSAGNNFLHGGGKAGPGGHGGGAGGGAQAHQRSGQNTSRELGPEDSRTLNHTSNPTFQGATKFDTATQSNVNMTRKEFYDEKRDQGKNIGNTVALNLMTAAEQKNQAQKKNTSLGDMLTDGVRANE</sequence>
<evidence type="ECO:0000256" key="6">
    <source>
        <dbReference type="SAM" id="Phobius"/>
    </source>
</evidence>
<dbReference type="RefSeq" id="WP_074932499.1">
    <property type="nucleotide sequence ID" value="NZ_FORI01000007.1"/>
</dbReference>
<evidence type="ECO:0000256" key="5">
    <source>
        <dbReference type="SAM" id="MobiDB-lite"/>
    </source>
</evidence>
<protein>
    <submittedName>
        <fullName evidence="7">Type IV secretion system protein TrbL</fullName>
    </submittedName>
</protein>
<gene>
    <name evidence="7" type="ORF">SAMN04487775_107220</name>
</gene>
<feature type="transmembrane region" description="Helical" evidence="6">
    <location>
        <begin position="356"/>
        <end position="379"/>
    </location>
</feature>
<name>A0A1I3LWE4_9SPIR</name>
<feature type="compositionally biased region" description="Polar residues" evidence="5">
    <location>
        <begin position="566"/>
        <end position="586"/>
    </location>
</feature>
<dbReference type="AlphaFoldDB" id="A0A1I3LWE4"/>
<comment type="subcellular location">
    <subcellularLocation>
        <location evidence="1">Membrane</location>
        <topology evidence="1">Multi-pass membrane protein</topology>
    </subcellularLocation>
</comment>
<keyword evidence="4 6" id="KW-0472">Membrane</keyword>
<dbReference type="Proteomes" id="UP000182737">
    <property type="component" value="Unassembled WGS sequence"/>
</dbReference>
<dbReference type="GO" id="GO:0030255">
    <property type="term" value="P:protein secretion by the type IV secretion system"/>
    <property type="evidence" value="ECO:0007669"/>
    <property type="project" value="InterPro"/>
</dbReference>
<feature type="transmembrane region" description="Helical" evidence="6">
    <location>
        <begin position="30"/>
        <end position="48"/>
    </location>
</feature>
<dbReference type="InterPro" id="IPR007688">
    <property type="entry name" value="Conjugal_tfr_TrbL/VirB6"/>
</dbReference>
<evidence type="ECO:0000256" key="3">
    <source>
        <dbReference type="ARBA" id="ARBA00022989"/>
    </source>
</evidence>
<evidence type="ECO:0000256" key="1">
    <source>
        <dbReference type="ARBA" id="ARBA00004141"/>
    </source>
</evidence>
<evidence type="ECO:0000256" key="4">
    <source>
        <dbReference type="ARBA" id="ARBA00023136"/>
    </source>
</evidence>
<dbReference type="Pfam" id="PF04610">
    <property type="entry name" value="TrbL"/>
    <property type="match status" value="1"/>
</dbReference>
<feature type="transmembrane region" description="Helical" evidence="6">
    <location>
        <begin position="293"/>
        <end position="321"/>
    </location>
</feature>
<keyword evidence="2 6" id="KW-0812">Transmembrane</keyword>
<keyword evidence="8" id="KW-1185">Reference proteome</keyword>
<feature type="region of interest" description="Disordered" evidence="5">
    <location>
        <begin position="519"/>
        <end position="586"/>
    </location>
</feature>
<feature type="transmembrane region" description="Helical" evidence="6">
    <location>
        <begin position="60"/>
        <end position="81"/>
    </location>
</feature>
<accession>A0A1I3LWE4</accession>
<organism evidence="7 8">
    <name type="scientific">Treponema bryantii</name>
    <dbReference type="NCBI Taxonomy" id="163"/>
    <lineage>
        <taxon>Bacteria</taxon>
        <taxon>Pseudomonadati</taxon>
        <taxon>Spirochaetota</taxon>
        <taxon>Spirochaetia</taxon>
        <taxon>Spirochaetales</taxon>
        <taxon>Treponemataceae</taxon>
        <taxon>Treponema</taxon>
    </lineage>
</organism>
<dbReference type="GO" id="GO:0016020">
    <property type="term" value="C:membrane"/>
    <property type="evidence" value="ECO:0007669"/>
    <property type="project" value="UniProtKB-SubCell"/>
</dbReference>
<dbReference type="EMBL" id="FORI01000007">
    <property type="protein sequence ID" value="SFI88776.1"/>
    <property type="molecule type" value="Genomic_DNA"/>
</dbReference>
<evidence type="ECO:0000313" key="7">
    <source>
        <dbReference type="EMBL" id="SFI88776.1"/>
    </source>
</evidence>
<proteinExistence type="predicted"/>
<feature type="transmembrane region" description="Helical" evidence="6">
    <location>
        <begin position="327"/>
        <end position="344"/>
    </location>
</feature>
<evidence type="ECO:0000313" key="8">
    <source>
        <dbReference type="Proteomes" id="UP000182737"/>
    </source>
</evidence>
<keyword evidence="3 6" id="KW-1133">Transmembrane helix</keyword>
<feature type="transmembrane region" description="Helical" evidence="6">
    <location>
        <begin position="391"/>
        <end position="410"/>
    </location>
</feature>
<evidence type="ECO:0000256" key="2">
    <source>
        <dbReference type="ARBA" id="ARBA00022692"/>
    </source>
</evidence>
<feature type="region of interest" description="Disordered" evidence="5">
    <location>
        <begin position="621"/>
        <end position="643"/>
    </location>
</feature>
<feature type="compositionally biased region" description="Polar residues" evidence="5">
    <location>
        <begin position="621"/>
        <end position="631"/>
    </location>
</feature>